<dbReference type="InterPro" id="IPR029068">
    <property type="entry name" value="Glyas_Bleomycin-R_OHBP_Dase"/>
</dbReference>
<gene>
    <name evidence="2" type="ORF">TRIHO_18950</name>
</gene>
<proteinExistence type="predicted"/>
<dbReference type="Gene3D" id="3.30.720.110">
    <property type="match status" value="1"/>
</dbReference>
<dbReference type="Proteomes" id="UP000068382">
    <property type="component" value="Unassembled WGS sequence"/>
</dbReference>
<evidence type="ECO:0000259" key="1">
    <source>
        <dbReference type="PROSITE" id="PS51819"/>
    </source>
</evidence>
<evidence type="ECO:0000313" key="3">
    <source>
        <dbReference type="Proteomes" id="UP000068382"/>
    </source>
</evidence>
<dbReference type="AlphaFoldDB" id="A0A132BXV8"/>
<reference evidence="2 3" key="1">
    <citation type="submission" date="2015-12" db="EMBL/GenBank/DDBJ databases">
        <title>Genome sequence of the marine Rhodobacteraceae strain O3.65, Candidatus Tritonibacter horizontis.</title>
        <authorList>
            <person name="Poehlein A."/>
            <person name="Giebel H.A."/>
            <person name="Voget S."/>
            <person name="Brinkhoff T."/>
        </authorList>
    </citation>
    <scope>NUCLEOTIDE SEQUENCE [LARGE SCALE GENOMIC DNA]</scope>
    <source>
        <strain evidence="2 3">O3.65</strain>
    </source>
</reference>
<dbReference type="InterPro" id="IPR037523">
    <property type="entry name" value="VOC_core"/>
</dbReference>
<dbReference type="PROSITE" id="PS51819">
    <property type="entry name" value="VOC"/>
    <property type="match status" value="1"/>
</dbReference>
<organism evidence="2 3">
    <name type="scientific">Tritonibacter horizontis</name>
    <dbReference type="NCBI Taxonomy" id="1768241"/>
    <lineage>
        <taxon>Bacteria</taxon>
        <taxon>Pseudomonadati</taxon>
        <taxon>Pseudomonadota</taxon>
        <taxon>Alphaproteobacteria</taxon>
        <taxon>Rhodobacterales</taxon>
        <taxon>Paracoccaceae</taxon>
        <taxon>Tritonibacter</taxon>
    </lineage>
</organism>
<dbReference type="RefSeq" id="WP_068242415.1">
    <property type="nucleotide sequence ID" value="NZ_LPUY01000056.1"/>
</dbReference>
<comment type="caution">
    <text evidence="2">The sequence shown here is derived from an EMBL/GenBank/DDBJ whole genome shotgun (WGS) entry which is preliminary data.</text>
</comment>
<accession>A0A132BXV8</accession>
<sequence length="132" mass="14489">MPASWKPNNYPSVSPYLVCHDPEGTIAFLQRAFDATLLRRHNRDDGSLMHAELRIDDSVVMIGGLPEAADCDAHVHLYVPDAQLAFDQAIAAGGMIVQEPMRKRPDDDLRGGIKEPSGSTWWLATQPAQVPA</sequence>
<dbReference type="EMBL" id="LPUY01000056">
    <property type="protein sequence ID" value="KUP93239.1"/>
    <property type="molecule type" value="Genomic_DNA"/>
</dbReference>
<dbReference type="OrthoDB" id="9806868at2"/>
<dbReference type="InterPro" id="IPR004360">
    <property type="entry name" value="Glyas_Fos-R_dOase_dom"/>
</dbReference>
<dbReference type="Pfam" id="PF00903">
    <property type="entry name" value="Glyoxalase"/>
    <property type="match status" value="1"/>
</dbReference>
<evidence type="ECO:0000313" key="2">
    <source>
        <dbReference type="EMBL" id="KUP93239.1"/>
    </source>
</evidence>
<dbReference type="PANTHER" id="PTHR34109">
    <property type="entry name" value="BNAUNNG04460D PROTEIN-RELATED"/>
    <property type="match status" value="1"/>
</dbReference>
<feature type="domain" description="VOC" evidence="1">
    <location>
        <begin position="9"/>
        <end position="126"/>
    </location>
</feature>
<name>A0A132BXV8_9RHOB</name>
<dbReference type="PANTHER" id="PTHR34109:SF1">
    <property type="entry name" value="VOC DOMAIN-CONTAINING PROTEIN"/>
    <property type="match status" value="1"/>
</dbReference>
<keyword evidence="3" id="KW-1185">Reference proteome</keyword>
<dbReference type="Gene3D" id="3.30.720.120">
    <property type="match status" value="1"/>
</dbReference>
<dbReference type="SUPFAM" id="SSF54593">
    <property type="entry name" value="Glyoxalase/Bleomycin resistance protein/Dihydroxybiphenyl dioxygenase"/>
    <property type="match status" value="1"/>
</dbReference>
<protein>
    <recommendedName>
        <fullName evidence="1">VOC domain-containing protein</fullName>
    </recommendedName>
</protein>